<accession>A0A0F9S787</accession>
<dbReference type="Pfam" id="PF13479">
    <property type="entry name" value="AAA_24"/>
    <property type="match status" value="1"/>
</dbReference>
<gene>
    <name evidence="1" type="ORF">LCGC14_0809640</name>
</gene>
<evidence type="ECO:0000313" key="1">
    <source>
        <dbReference type="EMBL" id="KKN32846.1"/>
    </source>
</evidence>
<proteinExistence type="predicted"/>
<dbReference type="AlphaFoldDB" id="A0A0F9S787"/>
<name>A0A0F9S787_9ZZZZ</name>
<dbReference type="EMBL" id="LAZR01002225">
    <property type="protein sequence ID" value="KKN32846.1"/>
    <property type="molecule type" value="Genomic_DNA"/>
</dbReference>
<comment type="caution">
    <text evidence="1">The sequence shown here is derived from an EMBL/GenBank/DDBJ whole genome shotgun (WGS) entry which is preliminary data.</text>
</comment>
<reference evidence="1" key="1">
    <citation type="journal article" date="2015" name="Nature">
        <title>Complex archaea that bridge the gap between prokaryotes and eukaryotes.</title>
        <authorList>
            <person name="Spang A."/>
            <person name="Saw J.H."/>
            <person name="Jorgensen S.L."/>
            <person name="Zaremba-Niedzwiedzka K."/>
            <person name="Martijn J."/>
            <person name="Lind A.E."/>
            <person name="van Eijk R."/>
            <person name="Schleper C."/>
            <person name="Guy L."/>
            <person name="Ettema T.J."/>
        </authorList>
    </citation>
    <scope>NUCLEOTIDE SEQUENCE</scope>
</reference>
<protein>
    <submittedName>
        <fullName evidence="1">Uncharacterized protein</fullName>
    </submittedName>
</protein>
<sequence>MKIMRPEKAKDVHLNMLFYSVTGAGKTKLLGTANKCEATKPILIIDIDGGMITLAGKKVDIVRPTSFVEIQEIYEYLRHDNTKYRSVGVDSITELQGKLSMGEIMGDLDEEAEYKEIGKAVPPTRQDWLRSAEQIRRFLRAFKDLAVLKDKSRRLHVFITALEKTDETANLTCPQLPGVLALGCGAFMDVLARLTVRERERNDRVRDYRYLQTVAKADDEGVRVLAKNRGGRLGNGIWRPTIDKLVSAWTGDEGGA</sequence>
<organism evidence="1">
    <name type="scientific">marine sediment metagenome</name>
    <dbReference type="NCBI Taxonomy" id="412755"/>
    <lineage>
        <taxon>unclassified sequences</taxon>
        <taxon>metagenomes</taxon>
        <taxon>ecological metagenomes</taxon>
    </lineage>
</organism>